<dbReference type="InterPro" id="IPR036691">
    <property type="entry name" value="Endo/exonu/phosph_ase_sf"/>
</dbReference>
<dbReference type="InterPro" id="IPR005135">
    <property type="entry name" value="Endo/exonuclease/phosphatase"/>
</dbReference>
<keyword evidence="3" id="KW-1185">Reference proteome</keyword>
<dbReference type="Pfam" id="PF14529">
    <property type="entry name" value="Exo_endo_phos_2"/>
    <property type="match status" value="1"/>
</dbReference>
<dbReference type="OrthoDB" id="6432697at2759"/>
<dbReference type="EMBL" id="BGPR01004308">
    <property type="protein sequence ID" value="GBM98277.1"/>
    <property type="molecule type" value="Genomic_DNA"/>
</dbReference>
<dbReference type="Gene3D" id="3.60.10.10">
    <property type="entry name" value="Endonuclease/exonuclease/phosphatase"/>
    <property type="match status" value="1"/>
</dbReference>
<name>A0A4Y2K7N1_ARAVE</name>
<dbReference type="Proteomes" id="UP000499080">
    <property type="component" value="Unassembled WGS sequence"/>
</dbReference>
<evidence type="ECO:0000313" key="3">
    <source>
        <dbReference type="Proteomes" id="UP000499080"/>
    </source>
</evidence>
<evidence type="ECO:0000313" key="2">
    <source>
        <dbReference type="EMBL" id="GBM98277.1"/>
    </source>
</evidence>
<proteinExistence type="predicted"/>
<gene>
    <name evidence="2" type="ORF">AVEN_168802_1</name>
</gene>
<accession>A0A4Y2K7N1</accession>
<dbReference type="SUPFAM" id="SSF56219">
    <property type="entry name" value="DNase I-like"/>
    <property type="match status" value="1"/>
</dbReference>
<sequence length="108" mass="11916">MKAVLLSLRIISIAIKIHLDNSPLTLISAYSSPTSDIHQTLQEIREAKASIKIESIQILADLNDHNILWGCEANDVRGNVILDFVLANEIAILNTPDSPPTFVQKKSK</sequence>
<organism evidence="2 3">
    <name type="scientific">Araneus ventricosus</name>
    <name type="common">Orbweaver spider</name>
    <name type="synonym">Epeira ventricosa</name>
    <dbReference type="NCBI Taxonomy" id="182803"/>
    <lineage>
        <taxon>Eukaryota</taxon>
        <taxon>Metazoa</taxon>
        <taxon>Ecdysozoa</taxon>
        <taxon>Arthropoda</taxon>
        <taxon>Chelicerata</taxon>
        <taxon>Arachnida</taxon>
        <taxon>Araneae</taxon>
        <taxon>Araneomorphae</taxon>
        <taxon>Entelegynae</taxon>
        <taxon>Araneoidea</taxon>
        <taxon>Araneidae</taxon>
        <taxon>Araneus</taxon>
    </lineage>
</organism>
<dbReference type="GO" id="GO:0003824">
    <property type="term" value="F:catalytic activity"/>
    <property type="evidence" value="ECO:0007669"/>
    <property type="project" value="InterPro"/>
</dbReference>
<comment type="caution">
    <text evidence="2">The sequence shown here is derived from an EMBL/GenBank/DDBJ whole genome shotgun (WGS) entry which is preliminary data.</text>
</comment>
<evidence type="ECO:0000259" key="1">
    <source>
        <dbReference type="Pfam" id="PF14529"/>
    </source>
</evidence>
<feature type="domain" description="Endonuclease/exonuclease/phosphatase" evidence="1">
    <location>
        <begin position="25"/>
        <end position="106"/>
    </location>
</feature>
<reference evidence="2 3" key="1">
    <citation type="journal article" date="2019" name="Sci. Rep.">
        <title>Orb-weaving spider Araneus ventricosus genome elucidates the spidroin gene catalogue.</title>
        <authorList>
            <person name="Kono N."/>
            <person name="Nakamura H."/>
            <person name="Ohtoshi R."/>
            <person name="Moran D.A.P."/>
            <person name="Shinohara A."/>
            <person name="Yoshida Y."/>
            <person name="Fujiwara M."/>
            <person name="Mori M."/>
            <person name="Tomita M."/>
            <person name="Arakawa K."/>
        </authorList>
    </citation>
    <scope>NUCLEOTIDE SEQUENCE [LARGE SCALE GENOMIC DNA]</scope>
</reference>
<dbReference type="AlphaFoldDB" id="A0A4Y2K7N1"/>
<protein>
    <recommendedName>
        <fullName evidence="1">Endonuclease/exonuclease/phosphatase domain-containing protein</fullName>
    </recommendedName>
</protein>